<name>A0AAP4BXV6_9CORY</name>
<evidence type="ECO:0000313" key="9">
    <source>
        <dbReference type="Proteomes" id="UP001230317"/>
    </source>
</evidence>
<evidence type="ECO:0000256" key="1">
    <source>
        <dbReference type="ARBA" id="ARBA00004141"/>
    </source>
</evidence>
<feature type="transmembrane region" description="Helical" evidence="6">
    <location>
        <begin position="108"/>
        <end position="126"/>
    </location>
</feature>
<protein>
    <submittedName>
        <fullName evidence="8">FUSC family protein</fullName>
    </submittedName>
</protein>
<dbReference type="GO" id="GO:0016020">
    <property type="term" value="C:membrane"/>
    <property type="evidence" value="ECO:0007669"/>
    <property type="project" value="UniProtKB-SubCell"/>
</dbReference>
<evidence type="ECO:0000256" key="3">
    <source>
        <dbReference type="ARBA" id="ARBA00022989"/>
    </source>
</evidence>
<gene>
    <name evidence="8" type="ORF">QPX58_04345</name>
</gene>
<evidence type="ECO:0000256" key="5">
    <source>
        <dbReference type="SAM" id="MobiDB-lite"/>
    </source>
</evidence>
<comment type="caution">
    <text evidence="8">The sequence shown here is derived from an EMBL/GenBank/DDBJ whole genome shotgun (WGS) entry which is preliminary data.</text>
</comment>
<feature type="compositionally biased region" description="Basic and acidic residues" evidence="5">
    <location>
        <begin position="393"/>
        <end position="408"/>
    </location>
</feature>
<evidence type="ECO:0000256" key="6">
    <source>
        <dbReference type="SAM" id="Phobius"/>
    </source>
</evidence>
<dbReference type="InterPro" id="IPR049453">
    <property type="entry name" value="Memb_transporter_dom"/>
</dbReference>
<dbReference type="RefSeq" id="WP_284610834.1">
    <property type="nucleotide sequence ID" value="NZ_JASNVC010000019.1"/>
</dbReference>
<feature type="region of interest" description="Disordered" evidence="5">
    <location>
        <begin position="387"/>
        <end position="408"/>
    </location>
</feature>
<keyword evidence="4 6" id="KW-0472">Membrane</keyword>
<feature type="domain" description="Integral membrane bound transporter" evidence="7">
    <location>
        <begin position="50"/>
        <end position="171"/>
    </location>
</feature>
<sequence>MLEVMSEAKQRVSTRQMLRVVDRSVVSRLQRIRSRFVYIIQATVGAALAYWVASSVVGHPQPFFAPISAVIILGLSGGDRMKRAVEMSLGGIVGVALGDLLFQVVGQGPFQILFIVGAGLVVGSFITKSPLVSNQIVFGSILIATIFPPTEGPGGLHRAIDAMIGSGIGLITIALIPNSPLKEARREVSKVLRIASSILNDVTHGIRDTNPEIIRDARDAVRGTQNDVNTLLSAAQSGREASEVSPLLWTSRRNIRSLERILLPVDNAVRGVRVLSRRALVLTEDGDTVSDKQLELLEELSEIILAVGELYGRQKRDHDEAIEIPELVQRLRYVGGQAGMDLIEEDATLSAYTILAQTRSIVVDMLMVCGLSRESAVAHLVPTSAHPAYPPEVWERDDKPSDKQKGQE</sequence>
<accession>A0AAP4BXV6</accession>
<dbReference type="AlphaFoldDB" id="A0AAP4BXV6"/>
<feature type="transmembrane region" description="Helical" evidence="6">
    <location>
        <begin position="36"/>
        <end position="53"/>
    </location>
</feature>
<proteinExistence type="predicted"/>
<evidence type="ECO:0000256" key="4">
    <source>
        <dbReference type="ARBA" id="ARBA00023136"/>
    </source>
</evidence>
<evidence type="ECO:0000256" key="2">
    <source>
        <dbReference type="ARBA" id="ARBA00022692"/>
    </source>
</evidence>
<keyword evidence="3 6" id="KW-1133">Transmembrane helix</keyword>
<reference evidence="8" key="1">
    <citation type="submission" date="2023-05" db="EMBL/GenBank/DDBJ databases">
        <title>Metabolic capabilities are highly conserved among human nasal-associated Corynebacterium species in pangenomic analyses.</title>
        <authorList>
            <person name="Tran T.H."/>
            <person name="Roberts A.Q."/>
            <person name="Escapa I.F."/>
            <person name="Gao W."/>
            <person name="Conlan S."/>
            <person name="Kong H."/>
            <person name="Segre J.A."/>
            <person name="Kelly M.S."/>
            <person name="Lemon K.P."/>
        </authorList>
    </citation>
    <scope>NUCLEOTIDE SEQUENCE</scope>
    <source>
        <strain evidence="8">KPL2618</strain>
    </source>
</reference>
<organism evidence="8 9">
    <name type="scientific">Corynebacterium accolens</name>
    <dbReference type="NCBI Taxonomy" id="38284"/>
    <lineage>
        <taxon>Bacteria</taxon>
        <taxon>Bacillati</taxon>
        <taxon>Actinomycetota</taxon>
        <taxon>Actinomycetes</taxon>
        <taxon>Mycobacteriales</taxon>
        <taxon>Corynebacteriaceae</taxon>
        <taxon>Corynebacterium</taxon>
    </lineage>
</organism>
<comment type="subcellular location">
    <subcellularLocation>
        <location evidence="1">Membrane</location>
        <topology evidence="1">Multi-pass membrane protein</topology>
    </subcellularLocation>
</comment>
<dbReference type="Proteomes" id="UP001230317">
    <property type="component" value="Unassembled WGS sequence"/>
</dbReference>
<keyword evidence="2 6" id="KW-0812">Transmembrane</keyword>
<feature type="transmembrane region" description="Helical" evidence="6">
    <location>
        <begin position="156"/>
        <end position="176"/>
    </location>
</feature>
<feature type="transmembrane region" description="Helical" evidence="6">
    <location>
        <begin position="131"/>
        <end position="150"/>
    </location>
</feature>
<evidence type="ECO:0000313" key="8">
    <source>
        <dbReference type="EMBL" id="MDK4334644.1"/>
    </source>
</evidence>
<dbReference type="EMBL" id="JASNVU010000004">
    <property type="protein sequence ID" value="MDK4334644.1"/>
    <property type="molecule type" value="Genomic_DNA"/>
</dbReference>
<evidence type="ECO:0000259" key="7">
    <source>
        <dbReference type="Pfam" id="PF13515"/>
    </source>
</evidence>
<dbReference type="Pfam" id="PF13515">
    <property type="entry name" value="FUSC_2"/>
    <property type="match status" value="1"/>
</dbReference>